<protein>
    <submittedName>
        <fullName evidence="3">Efflux transporter outer membrane subunit</fullName>
    </submittedName>
</protein>
<organism evidence="3 4">
    <name type="scientific">Telluria mixta</name>
    <dbReference type="NCBI Taxonomy" id="34071"/>
    <lineage>
        <taxon>Bacteria</taxon>
        <taxon>Pseudomonadati</taxon>
        <taxon>Pseudomonadota</taxon>
        <taxon>Betaproteobacteria</taxon>
        <taxon>Burkholderiales</taxon>
        <taxon>Oxalobacteraceae</taxon>
        <taxon>Telluria group</taxon>
        <taxon>Telluria</taxon>
    </lineage>
</organism>
<evidence type="ECO:0000313" key="4">
    <source>
        <dbReference type="Proteomes" id="UP001165263"/>
    </source>
</evidence>
<keyword evidence="2" id="KW-0449">Lipoprotein</keyword>
<accession>A0ABT2C0W2</accession>
<keyword evidence="2" id="KW-0812">Transmembrane</keyword>
<keyword evidence="2" id="KW-0564">Palmitate</keyword>
<dbReference type="Pfam" id="PF02321">
    <property type="entry name" value="OEP"/>
    <property type="match status" value="2"/>
</dbReference>
<proteinExistence type="inferred from homology"/>
<dbReference type="PROSITE" id="PS51257">
    <property type="entry name" value="PROKAR_LIPOPROTEIN"/>
    <property type="match status" value="1"/>
</dbReference>
<feature type="chain" id="PRO_5044964849" evidence="2">
    <location>
        <begin position="21"/>
        <end position="469"/>
    </location>
</feature>
<dbReference type="NCBIfam" id="TIGR01845">
    <property type="entry name" value="outer_NodT"/>
    <property type="match status" value="1"/>
</dbReference>
<keyword evidence="2" id="KW-0732">Signal</keyword>
<evidence type="ECO:0000313" key="3">
    <source>
        <dbReference type="EMBL" id="MCS0630496.1"/>
    </source>
</evidence>
<evidence type="ECO:0000256" key="1">
    <source>
        <dbReference type="ARBA" id="ARBA00007613"/>
    </source>
</evidence>
<reference evidence="3" key="1">
    <citation type="submission" date="2022-08" db="EMBL/GenBank/DDBJ databases">
        <title>Reclassification of Massilia species as members of the genera Telluria, Duganella, Pseudoduganella, Mokoshia gen. nov. and Zemynaea gen. nov. using orthogonal and non-orthogonal genome-based approaches.</title>
        <authorList>
            <person name="Bowman J.P."/>
        </authorList>
    </citation>
    <scope>NUCLEOTIDE SEQUENCE</scope>
    <source>
        <strain evidence="3">LMG 11547</strain>
    </source>
</reference>
<name>A0ABT2C0W2_9BURK</name>
<dbReference type="RefSeq" id="WP_259449599.1">
    <property type="nucleotide sequence ID" value="NZ_CP119520.1"/>
</dbReference>
<sequence length="469" mass="50084">MNKSIVTLAIAAMVSGCSLAPVLPPTAPPVAREWPNDGADKTLRPSIEARAASDIAWREFIASEPLRQVVQLALDHNRDLRVSILNIEKARARYGVVDAGRLPHLDAGVGQIAQRVPARQSDTGAGHVARQYSGGVSIPAFELDVFGRVRNMSEAALQQYLGTEEARRAHQISLVAEVVDAWLTLAAERERLQLAMETLGNQQATFELARRRFEAGATSGLDMVEARTSVDAARHDAAACRTRVAAGENALTLLVGTPVPAGLLPHEPLQAVSRLADLPTGVPSDVLRRRPDVAAAERALRAANADIGVARAAFFPSMSLTAFAGGASPGLSGLFKAGSGAWTFAPQLNLPIFTGGANQANLDIAGANRDIALAQYDKALQSAFREVADALAERGTLDERLAAQASLVDAAEKSYRIHDARYRKGVESYLNTLVSQRELYNARQNLIGIRLASASNRIALYKVLGGGWQ</sequence>
<dbReference type="PANTHER" id="PTHR30203:SF32">
    <property type="entry name" value="CATION EFFLUX SYSTEM PROTEIN CUSC"/>
    <property type="match status" value="1"/>
</dbReference>
<comment type="similarity">
    <text evidence="1 2">Belongs to the outer membrane factor (OMF) (TC 1.B.17) family.</text>
</comment>
<dbReference type="Gene3D" id="1.20.1600.10">
    <property type="entry name" value="Outer membrane efflux proteins (OEP)"/>
    <property type="match status" value="1"/>
</dbReference>
<dbReference type="EMBL" id="JANUHC010000004">
    <property type="protein sequence ID" value="MCS0630496.1"/>
    <property type="molecule type" value="Genomic_DNA"/>
</dbReference>
<comment type="subcellular location">
    <subcellularLocation>
        <location evidence="2">Cell membrane</location>
        <topology evidence="2">Lipid-anchor</topology>
    </subcellularLocation>
</comment>
<dbReference type="PANTHER" id="PTHR30203">
    <property type="entry name" value="OUTER MEMBRANE CATION EFFLUX PROTEIN"/>
    <property type="match status" value="1"/>
</dbReference>
<evidence type="ECO:0000256" key="2">
    <source>
        <dbReference type="RuleBase" id="RU362097"/>
    </source>
</evidence>
<dbReference type="InterPro" id="IPR003423">
    <property type="entry name" value="OMP_efflux"/>
</dbReference>
<dbReference type="SUPFAM" id="SSF56954">
    <property type="entry name" value="Outer membrane efflux proteins (OEP)"/>
    <property type="match status" value="1"/>
</dbReference>
<feature type="signal peptide" evidence="2">
    <location>
        <begin position="1"/>
        <end position="20"/>
    </location>
</feature>
<gene>
    <name evidence="3" type="ORF">NX786_14240</name>
</gene>
<dbReference type="Proteomes" id="UP001165263">
    <property type="component" value="Unassembled WGS sequence"/>
</dbReference>
<keyword evidence="2" id="KW-0472">Membrane</keyword>
<keyword evidence="4" id="KW-1185">Reference proteome</keyword>
<dbReference type="InterPro" id="IPR010131">
    <property type="entry name" value="MdtP/NodT-like"/>
</dbReference>
<comment type="caution">
    <text evidence="3">The sequence shown here is derived from an EMBL/GenBank/DDBJ whole genome shotgun (WGS) entry which is preliminary data.</text>
</comment>
<dbReference type="Gene3D" id="2.20.200.10">
    <property type="entry name" value="Outer membrane efflux proteins (OEP)"/>
    <property type="match status" value="1"/>
</dbReference>
<keyword evidence="2" id="KW-1134">Transmembrane beta strand</keyword>